<dbReference type="InterPro" id="IPR050249">
    <property type="entry name" value="Pseudomonas-type_ThrB"/>
</dbReference>
<protein>
    <submittedName>
        <fullName evidence="3">Homoserine kinase type II</fullName>
        <ecNumber evidence="3">2.7.1.39</ecNumber>
    </submittedName>
</protein>
<dbReference type="EC" id="2.7.1.39" evidence="3"/>
<dbReference type="EMBL" id="JACCBX010000009">
    <property type="protein sequence ID" value="NYE07352.1"/>
    <property type="molecule type" value="Genomic_DNA"/>
</dbReference>
<reference evidence="4" key="2">
    <citation type="submission" date="2020-08" db="EMBL/GenBank/DDBJ databases">
        <title>The Agave Microbiome: Exploring the role of microbial communities in plant adaptations to desert environments.</title>
        <authorList>
            <person name="Partida-Martinez L.P."/>
        </authorList>
    </citation>
    <scope>NUCLEOTIDE SEQUENCE [LARGE SCALE GENOMIC DNA]</scope>
    <source>
        <strain evidence="4">AT2.8</strain>
    </source>
</reference>
<dbReference type="Gene3D" id="3.90.1200.10">
    <property type="match status" value="1"/>
</dbReference>
<keyword evidence="3" id="KW-0808">Transferase</keyword>
<dbReference type="GO" id="GO:0004413">
    <property type="term" value="F:homoserine kinase activity"/>
    <property type="evidence" value="ECO:0007669"/>
    <property type="project" value="UniProtKB-EC"/>
</dbReference>
<keyword evidence="3" id="KW-0418">Kinase</keyword>
<comment type="caution">
    <text evidence="3">The sequence shown here is derived from an EMBL/GenBank/DDBJ whole genome shotgun (WGS) entry which is preliminary data.</text>
</comment>
<evidence type="ECO:0000256" key="1">
    <source>
        <dbReference type="ARBA" id="ARBA00038240"/>
    </source>
</evidence>
<dbReference type="PANTHER" id="PTHR21064">
    <property type="entry name" value="AMINOGLYCOSIDE PHOSPHOTRANSFERASE DOMAIN-CONTAINING PROTEIN-RELATED"/>
    <property type="match status" value="1"/>
</dbReference>
<sequence length="342" mass="38859">MVHNNKYIDEILVQYFPASSWVTRVGQSGVNNTTRFVLVDHEQYVLRVYETHQDVDKVKYEHAILVALAEMPLPFSISKPIQTTNGKTFVRTGDGKIAGLFRYLDGVNPALDVAAKIHSFGRTAALLSASLAQVHIQQRPAYRPYYEIESTHPRCSLQDVLSFCKNPPKEFSELRTDLLVIHEQLNSFIEQVPAIRQLPHQLVHGDMNASNILVNQDDIVTAVLDFEFVTNDLRVMELAVCLSDFIQPSEEATTTWANIHSFLSGYGQSLKLTEAEIEAVPTLIQLRSLDVFIHFFGRYLDQVSSLDIVKEYIQKCAIRCNWIMDNKNKLITLCTDNMLDVK</sequence>
<feature type="domain" description="Aminoglycoside phosphotransferase" evidence="2">
    <location>
        <begin position="27"/>
        <end position="248"/>
    </location>
</feature>
<dbReference type="Proteomes" id="UP000548423">
    <property type="component" value="Unassembled WGS sequence"/>
</dbReference>
<dbReference type="AlphaFoldDB" id="A0A852TF07"/>
<gene>
    <name evidence="3" type="ORF">F4694_004163</name>
</gene>
<dbReference type="PANTHER" id="PTHR21064:SF6">
    <property type="entry name" value="AMINOGLYCOSIDE PHOSPHOTRANSFERASE DOMAIN-CONTAINING PROTEIN"/>
    <property type="match status" value="1"/>
</dbReference>
<name>A0A852TF07_9BACI</name>
<comment type="similarity">
    <text evidence="1">Belongs to the pseudomonas-type ThrB family.</text>
</comment>
<dbReference type="SUPFAM" id="SSF56112">
    <property type="entry name" value="Protein kinase-like (PK-like)"/>
    <property type="match status" value="1"/>
</dbReference>
<evidence type="ECO:0000259" key="2">
    <source>
        <dbReference type="Pfam" id="PF01636"/>
    </source>
</evidence>
<evidence type="ECO:0000313" key="4">
    <source>
        <dbReference type="Proteomes" id="UP000548423"/>
    </source>
</evidence>
<evidence type="ECO:0000313" key="3">
    <source>
        <dbReference type="EMBL" id="NYE07352.1"/>
    </source>
</evidence>
<dbReference type="InterPro" id="IPR011009">
    <property type="entry name" value="Kinase-like_dom_sf"/>
</dbReference>
<accession>A0A852TF07</accession>
<dbReference type="Gene3D" id="3.30.200.20">
    <property type="entry name" value="Phosphorylase Kinase, domain 1"/>
    <property type="match status" value="1"/>
</dbReference>
<reference evidence="4" key="1">
    <citation type="submission" date="2020-07" db="EMBL/GenBank/DDBJ databases">
        <authorList>
            <person name="Partida-Martinez L."/>
            <person name="Huntemann M."/>
            <person name="Clum A."/>
            <person name="Wang J."/>
            <person name="Palaniappan K."/>
            <person name="Ritter S."/>
            <person name="Chen I.-M."/>
            <person name="Stamatis D."/>
            <person name="Reddy T."/>
            <person name="O'Malley R."/>
            <person name="Daum C."/>
            <person name="Shapiro N."/>
            <person name="Ivanova N."/>
            <person name="Kyrpides N."/>
            <person name="Woyke T."/>
        </authorList>
    </citation>
    <scope>NUCLEOTIDE SEQUENCE [LARGE SCALE GENOMIC DNA]</scope>
    <source>
        <strain evidence="4">AT2.8</strain>
    </source>
</reference>
<organism evidence="3 4">
    <name type="scientific">Neobacillus niacini</name>
    <dbReference type="NCBI Taxonomy" id="86668"/>
    <lineage>
        <taxon>Bacteria</taxon>
        <taxon>Bacillati</taxon>
        <taxon>Bacillota</taxon>
        <taxon>Bacilli</taxon>
        <taxon>Bacillales</taxon>
        <taxon>Bacillaceae</taxon>
        <taxon>Neobacillus</taxon>
    </lineage>
</organism>
<dbReference type="InterPro" id="IPR002575">
    <property type="entry name" value="Aminoglycoside_PTrfase"/>
</dbReference>
<proteinExistence type="inferred from homology"/>
<dbReference type="Pfam" id="PF01636">
    <property type="entry name" value="APH"/>
    <property type="match status" value="1"/>
</dbReference>